<evidence type="ECO:0008006" key="4">
    <source>
        <dbReference type="Google" id="ProtNLM"/>
    </source>
</evidence>
<dbReference type="RefSeq" id="WP_203149733.1">
    <property type="nucleotide sequence ID" value="NZ_JAEVHL010000095.1"/>
</dbReference>
<dbReference type="Proteomes" id="UP000622245">
    <property type="component" value="Unassembled WGS sequence"/>
</dbReference>
<feature type="chain" id="PRO_5046936098" description="PKD domain-containing protein" evidence="1">
    <location>
        <begin position="29"/>
        <end position="951"/>
    </location>
</feature>
<feature type="signal peptide" evidence="1">
    <location>
        <begin position="1"/>
        <end position="28"/>
    </location>
</feature>
<keyword evidence="3" id="KW-1185">Reference proteome</keyword>
<organism evidence="2 3">
    <name type="scientific">Micromonospora tarensis</name>
    <dbReference type="NCBI Taxonomy" id="2806100"/>
    <lineage>
        <taxon>Bacteria</taxon>
        <taxon>Bacillati</taxon>
        <taxon>Actinomycetota</taxon>
        <taxon>Actinomycetes</taxon>
        <taxon>Micromonosporales</taxon>
        <taxon>Micromonosporaceae</taxon>
        <taxon>Micromonospora</taxon>
    </lineage>
</organism>
<reference evidence="2 3" key="1">
    <citation type="submission" date="2021-01" db="EMBL/GenBank/DDBJ databases">
        <title>Draft genome sequence of Micromonospora sp. strain STR1s_6.</title>
        <authorList>
            <person name="Karlyshev A."/>
            <person name="Jawad R."/>
        </authorList>
    </citation>
    <scope>NUCLEOTIDE SEQUENCE [LARGE SCALE GENOMIC DNA]</scope>
    <source>
        <strain evidence="2 3">STR1S-6</strain>
    </source>
</reference>
<comment type="caution">
    <text evidence="2">The sequence shown here is derived from an EMBL/GenBank/DDBJ whole genome shotgun (WGS) entry which is preliminary data.</text>
</comment>
<dbReference type="EMBL" id="JAEVHL010000095">
    <property type="protein sequence ID" value="MBM0277297.1"/>
    <property type="molecule type" value="Genomic_DNA"/>
</dbReference>
<evidence type="ECO:0000313" key="2">
    <source>
        <dbReference type="EMBL" id="MBM0277297.1"/>
    </source>
</evidence>
<sequence length="951" mass="101992">MKRLRAAIPLTVVAVTAAVLTTISPASAASSSEVPLTSWAYLDSQNPRGKVVDAAVAPPVGTSRDDAGKTHTYRSYFTYDLTKLRGTVVHSSYLSTTEKTVADCSAPATIEVWRTGPVKDTTTWLRPPAELEKLLTAKRGAGAYCPGYLGLDMAATLNAAVGRRDKSITVEFRVTAEQEADARTGRTFEKPALSATANHPPTVTNLHLAFPDRPCGTLAKPSPAARNVVFAATATDADEDAYLTVLYAIWPVGQPDQRREFRDYGGTDLSQYAHGTVLAWQARATDDYDSGPWSKTCYLVMDRNAPANPPQVSSRTYPEGDTPGGGTGIEGTFRLDGAGDRDVVEFAWRDAMGYSGRIPAKRPGGKAILKYTPKQRFTNELYVSSINAAGNRGPEKTYEFRVAETAPNAYVTVNGVGLPSTITFAASKPETTGFGYQVKAGAEVRVPAVDGKATAPVTFTAAGQVEVAVRSYAKNKLIGQSTLQVWVTDAPGVESAEFNLDTDQVAGTTGSFRFTPHSNDVVGYEYNLDDEWKTIPAADDDTAVLTWTATPGWHSMTVRSVRADGSTSMESSYQFNIIDPRPTAYAHELSSWPRRDGVGVPLGIELESRLPNLTGFVYRFDGGDEQTVSSEGNTYALITVTPTHAGENTVVVQALLPDGKRSSATTYTFGIWSGPVVTHTPEGSGTVGRPATFTFHPGLPDVVSYRYSFYGADEETIAAGPDGTATVTYTPGSWGYQEVRVTSVGADGTESDLRMAPFDVRDNRVDVYSTYDWSRAGIGWTGYFYFYTQLFGEVTEYHYRVNDGPEQVLPASTDGTSTLVAVPFDRNGTNTLHVQSLTASGELSPVTDYDFTVGTSPYVVSAQYPNGTWSGGGGVPGTFEFSGGTAGIVSFSWQIDDGPSTDVPADSSGRASITYTPAQDYETHTLSVTGHRADGTDTDTSRYSIYVASGD</sequence>
<name>A0ABS1YIP0_9ACTN</name>
<evidence type="ECO:0000313" key="3">
    <source>
        <dbReference type="Proteomes" id="UP000622245"/>
    </source>
</evidence>
<accession>A0ABS1YIP0</accession>
<evidence type="ECO:0000256" key="1">
    <source>
        <dbReference type="SAM" id="SignalP"/>
    </source>
</evidence>
<protein>
    <recommendedName>
        <fullName evidence="4">PKD domain-containing protein</fullName>
    </recommendedName>
</protein>
<gene>
    <name evidence="2" type="ORF">JM949_18825</name>
</gene>
<keyword evidence="1" id="KW-0732">Signal</keyword>
<proteinExistence type="predicted"/>